<reference evidence="1" key="1">
    <citation type="submission" date="2021-02" db="EMBL/GenBank/DDBJ databases">
        <authorList>
            <person name="Nowell W R."/>
        </authorList>
    </citation>
    <scope>NUCLEOTIDE SEQUENCE</scope>
</reference>
<dbReference type="SUPFAM" id="SSF50249">
    <property type="entry name" value="Nucleic acid-binding proteins"/>
    <property type="match status" value="1"/>
</dbReference>
<dbReference type="Proteomes" id="UP000663836">
    <property type="component" value="Unassembled WGS sequence"/>
</dbReference>
<organism evidence="1 2">
    <name type="scientific">Rotaria sordida</name>
    <dbReference type="NCBI Taxonomy" id="392033"/>
    <lineage>
        <taxon>Eukaryota</taxon>
        <taxon>Metazoa</taxon>
        <taxon>Spiralia</taxon>
        <taxon>Gnathifera</taxon>
        <taxon>Rotifera</taxon>
        <taxon>Eurotatoria</taxon>
        <taxon>Bdelloidea</taxon>
        <taxon>Philodinida</taxon>
        <taxon>Philodinidae</taxon>
        <taxon>Rotaria</taxon>
    </lineage>
</organism>
<name>A0A819F1X9_9BILA</name>
<accession>A0A819F1X9</accession>
<proteinExistence type="predicted"/>
<evidence type="ECO:0000313" key="2">
    <source>
        <dbReference type="Proteomes" id="UP000663836"/>
    </source>
</evidence>
<dbReference type="InterPro" id="IPR012340">
    <property type="entry name" value="NA-bd_OB-fold"/>
</dbReference>
<protein>
    <submittedName>
        <fullName evidence="1">Uncharacterized protein</fullName>
    </submittedName>
</protein>
<gene>
    <name evidence="1" type="ORF">JBS370_LOCUS18652</name>
</gene>
<dbReference type="AlphaFoldDB" id="A0A819F1X9"/>
<evidence type="ECO:0000313" key="1">
    <source>
        <dbReference type="EMBL" id="CAF3858600.1"/>
    </source>
</evidence>
<sequence>MNNNYANNDCIMGYITNVSNENKNKKYFIKFTMSSENDEIIDGWVFSSVGGILSTPLGVALANSLKNKSGIKLWGSLDNNNGSSTFRMQSWSKYQMVNLNFDLQLPSNNILSIKNALMSTELNTIRVCIIDIRPSENFISQGISRTSTFVLIGDQTGTTYLIAIDLPPGILQVEKTYDITKVYKNFFNGSFLLSTTIDTHISSSNTVSKINEKRTITTSISEVGEIRRSYSCLTCHGDLNEVKNAAALLYCEKCRRHILKVNVTQHISTTLVLKNDQEKIILFVNDQMLHQLLEIIGLNINMIDMDIAIGMMSCENSIFEYSELCKELLGITKPK</sequence>
<comment type="caution">
    <text evidence="1">The sequence shown here is derived from an EMBL/GenBank/DDBJ whole genome shotgun (WGS) entry which is preliminary data.</text>
</comment>
<dbReference type="EMBL" id="CAJOBD010002135">
    <property type="protein sequence ID" value="CAF3858600.1"/>
    <property type="molecule type" value="Genomic_DNA"/>
</dbReference>